<dbReference type="InterPro" id="IPR039424">
    <property type="entry name" value="SBP_5"/>
</dbReference>
<protein>
    <submittedName>
        <fullName evidence="4">Peptide/nickel transport system substrate-binding protein</fullName>
    </submittedName>
</protein>
<feature type="chain" id="PRO_5009258100" evidence="2">
    <location>
        <begin position="40"/>
        <end position="600"/>
    </location>
</feature>
<evidence type="ECO:0000256" key="2">
    <source>
        <dbReference type="SAM" id="SignalP"/>
    </source>
</evidence>
<dbReference type="Pfam" id="PF00496">
    <property type="entry name" value="SBP_bac_5"/>
    <property type="match status" value="1"/>
</dbReference>
<dbReference type="InterPro" id="IPR000914">
    <property type="entry name" value="SBP_5_dom"/>
</dbReference>
<dbReference type="Gene3D" id="3.10.105.10">
    <property type="entry name" value="Dipeptide-binding Protein, Domain 3"/>
    <property type="match status" value="1"/>
</dbReference>
<name>A0A1H1QTW9_9ACTN</name>
<dbReference type="STRING" id="117157.SAMN04489717_2149"/>
<evidence type="ECO:0000313" key="4">
    <source>
        <dbReference type="EMBL" id="SDS26942.1"/>
    </source>
</evidence>
<feature type="signal peptide" evidence="2">
    <location>
        <begin position="1"/>
        <end position="39"/>
    </location>
</feature>
<evidence type="ECO:0000256" key="1">
    <source>
        <dbReference type="SAM" id="MobiDB-lite"/>
    </source>
</evidence>
<dbReference type="GO" id="GO:1904680">
    <property type="term" value="F:peptide transmembrane transporter activity"/>
    <property type="evidence" value="ECO:0007669"/>
    <property type="project" value="TreeGrafter"/>
</dbReference>
<sequence>MRRPNRPARRPLSGIGRRRQFTACAVTVAALATSSAMTACSLLPGGASDEESPAPRRVSTYDEAQDAKAKAPAPAVTDARSGGTLHVLSSATPHTFDPTRVYHLDTLAIMRMVTRSLTQTRYVKGKPVLVPDLATDLGRPNADFTRWEFTLRDGLKYEDGSQVKAADVAYAIKRQLAQDELSGGPTYGLDYYLGGDTYKGPYKSGDDFEGVDTPDEKTVVVKMRKPFPSMRYYTSLPTFAPIPKAKDTREDYSNHPLATGPYKFGSYDPGKKLVLVKNPEWDPKTDPNRHQYVDQMVFDFGLDTDEVQRRVIADNGEDQTALTYADILAPNYDRIRDTAARDRLVTGPSPCSSYMWMDTRKIPLEVRRAVAKAWPLSSENRAAGEIPGLTWRPATTIMPSATPGWQDFDVIGNKGEGDGDPVAAKKMLTDAGQLGFELSFYYSSDDENAARIAAVRKKALTRAGFTVKAMPAPSSLSRDLSDDSIRPANLRDGSWCMDWASGDSVLPAILDGKKADLPGAPVPSFLDVRAVNDEIDRISDLPAQKALNAWGHLDKTIMEKYLPAVPLGESGTTVLHGSRVGNVVIDSVGGMPDFSQIYVR</sequence>
<organism evidence="4 5">
    <name type="scientific">Actinopolymorpha singaporensis</name>
    <dbReference type="NCBI Taxonomy" id="117157"/>
    <lineage>
        <taxon>Bacteria</taxon>
        <taxon>Bacillati</taxon>
        <taxon>Actinomycetota</taxon>
        <taxon>Actinomycetes</taxon>
        <taxon>Propionibacteriales</taxon>
        <taxon>Actinopolymorphaceae</taxon>
        <taxon>Actinopolymorpha</taxon>
    </lineage>
</organism>
<proteinExistence type="predicted"/>
<dbReference type="AlphaFoldDB" id="A0A1H1QTW9"/>
<dbReference type="Gene3D" id="3.40.190.10">
    <property type="entry name" value="Periplasmic binding protein-like II"/>
    <property type="match status" value="1"/>
</dbReference>
<evidence type="ECO:0000259" key="3">
    <source>
        <dbReference type="Pfam" id="PF00496"/>
    </source>
</evidence>
<gene>
    <name evidence="4" type="ORF">SAMN04489717_2149</name>
</gene>
<keyword evidence="5" id="KW-1185">Reference proteome</keyword>
<dbReference type="Proteomes" id="UP000198983">
    <property type="component" value="Chromosome I"/>
</dbReference>
<dbReference type="GO" id="GO:0015833">
    <property type="term" value="P:peptide transport"/>
    <property type="evidence" value="ECO:0007669"/>
    <property type="project" value="TreeGrafter"/>
</dbReference>
<dbReference type="PANTHER" id="PTHR30290:SF83">
    <property type="entry name" value="ABC TRANSPORTER SUBSTRATE-BINDING PROTEIN"/>
    <property type="match status" value="1"/>
</dbReference>
<accession>A0A1H1QTW9</accession>
<reference evidence="4 5" key="1">
    <citation type="submission" date="2016-10" db="EMBL/GenBank/DDBJ databases">
        <authorList>
            <person name="de Groot N.N."/>
        </authorList>
    </citation>
    <scope>NUCLEOTIDE SEQUENCE [LARGE SCALE GENOMIC DNA]</scope>
    <source>
        <strain evidence="4 5">DSM 22024</strain>
    </source>
</reference>
<dbReference type="EMBL" id="LT629732">
    <property type="protein sequence ID" value="SDS26942.1"/>
    <property type="molecule type" value="Genomic_DNA"/>
</dbReference>
<feature type="domain" description="Solute-binding protein family 5" evidence="3">
    <location>
        <begin position="129"/>
        <end position="513"/>
    </location>
</feature>
<dbReference type="PANTHER" id="PTHR30290">
    <property type="entry name" value="PERIPLASMIC BINDING COMPONENT OF ABC TRANSPORTER"/>
    <property type="match status" value="1"/>
</dbReference>
<dbReference type="SUPFAM" id="SSF53850">
    <property type="entry name" value="Periplasmic binding protein-like II"/>
    <property type="match status" value="1"/>
</dbReference>
<keyword evidence="2" id="KW-0732">Signal</keyword>
<dbReference type="CDD" id="cd08506">
    <property type="entry name" value="PBP2_clavulanate_OppA2"/>
    <property type="match status" value="1"/>
</dbReference>
<evidence type="ECO:0000313" key="5">
    <source>
        <dbReference type="Proteomes" id="UP000198983"/>
    </source>
</evidence>
<feature type="region of interest" description="Disordered" evidence="1">
    <location>
        <begin position="44"/>
        <end position="80"/>
    </location>
</feature>